<keyword evidence="8" id="KW-1185">Reference proteome</keyword>
<dbReference type="EMBL" id="UETC01000007">
    <property type="protein sequence ID" value="SSA48394.1"/>
    <property type="molecule type" value="Genomic_DNA"/>
</dbReference>
<dbReference type="PANTHER" id="PTHR47561:SF1">
    <property type="entry name" value="POLYSACCHARIDE DEACETYLASE FAMILY PROTEIN (AFU_ORTHOLOGUE AFUA_6G05030)"/>
    <property type="match status" value="1"/>
</dbReference>
<dbReference type="Proteomes" id="UP000251571">
    <property type="component" value="Unassembled WGS sequence"/>
</dbReference>
<reference evidence="6 8" key="2">
    <citation type="submission" date="2018-03" db="EMBL/GenBank/DDBJ databases">
        <title>Genomic Encyclopedia of Archaeal and Bacterial Type Strains, Phase II (KMG-II): from individual species to whole genera.</title>
        <authorList>
            <person name="Goeker M."/>
        </authorList>
    </citation>
    <scope>NUCLEOTIDE SEQUENCE [LARGE SCALE GENOMIC DNA]</scope>
    <source>
        <strain evidence="6 8">DSM 25227</strain>
    </source>
</reference>
<evidence type="ECO:0000256" key="1">
    <source>
        <dbReference type="ARBA" id="ARBA00003236"/>
    </source>
</evidence>
<protein>
    <recommendedName>
        <fullName evidence="3">Chitooligosaccharide deacetylase</fullName>
    </recommendedName>
    <alternativeName>
        <fullName evidence="4">Nodulation protein B</fullName>
    </alternativeName>
</protein>
<accession>A0A2Y9AVN6</accession>
<dbReference type="RefSeq" id="WP_109565193.1">
    <property type="nucleotide sequence ID" value="NZ_QGDJ01000007.1"/>
</dbReference>
<evidence type="ECO:0000313" key="7">
    <source>
        <dbReference type="EMBL" id="SSA48394.1"/>
    </source>
</evidence>
<dbReference type="EMBL" id="QGDJ01000007">
    <property type="protein sequence ID" value="PWJ17057.1"/>
    <property type="molecule type" value="Genomic_DNA"/>
</dbReference>
<evidence type="ECO:0000256" key="4">
    <source>
        <dbReference type="ARBA" id="ARBA00032976"/>
    </source>
</evidence>
<name>A0A2Y9AVN6_9RHOB</name>
<dbReference type="OrthoDB" id="9784220at2"/>
<reference evidence="7 9" key="1">
    <citation type="submission" date="2016-10" db="EMBL/GenBank/DDBJ databases">
        <authorList>
            <person name="Cai Z."/>
        </authorList>
    </citation>
    <scope>NUCLEOTIDE SEQUENCE [LARGE SCALE GENOMIC DNA]</scope>
    <source>
        <strain evidence="7 9">DSM 25227</strain>
    </source>
</reference>
<dbReference type="GO" id="GO:0016810">
    <property type="term" value="F:hydrolase activity, acting on carbon-nitrogen (but not peptide) bonds"/>
    <property type="evidence" value="ECO:0007669"/>
    <property type="project" value="InterPro"/>
</dbReference>
<evidence type="ECO:0000313" key="6">
    <source>
        <dbReference type="EMBL" id="PWJ17057.1"/>
    </source>
</evidence>
<evidence type="ECO:0000256" key="3">
    <source>
        <dbReference type="ARBA" id="ARBA00020071"/>
    </source>
</evidence>
<dbReference type="Gene3D" id="3.20.20.370">
    <property type="entry name" value="Glycoside hydrolase/deacetylase"/>
    <property type="match status" value="1"/>
</dbReference>
<evidence type="ECO:0000313" key="8">
    <source>
        <dbReference type="Proteomes" id="UP000245839"/>
    </source>
</evidence>
<comment type="similarity">
    <text evidence="2">Belongs to the polysaccharide deacetylase family.</text>
</comment>
<dbReference type="Pfam" id="PF01522">
    <property type="entry name" value="Polysacc_deac_1"/>
    <property type="match status" value="1"/>
</dbReference>
<dbReference type="InterPro" id="IPR011330">
    <property type="entry name" value="Glyco_hydro/deAcase_b/a-brl"/>
</dbReference>
<dbReference type="PANTHER" id="PTHR47561">
    <property type="entry name" value="POLYSACCHARIDE DEACETYLASE FAMILY PROTEIN (AFU_ORTHOLOGUE AFUA_6G05030)"/>
    <property type="match status" value="1"/>
</dbReference>
<dbReference type="GO" id="GO:0005975">
    <property type="term" value="P:carbohydrate metabolic process"/>
    <property type="evidence" value="ECO:0007669"/>
    <property type="project" value="InterPro"/>
</dbReference>
<comment type="function">
    <text evidence="1">Is involved in generating a small heat-stable compound (Nod), an acylated oligomer of N-acetylglucosamine, that stimulates mitosis in various plant protoplasts.</text>
</comment>
<organism evidence="7 9">
    <name type="scientific">Jannaschia seohaensis</name>
    <dbReference type="NCBI Taxonomy" id="475081"/>
    <lineage>
        <taxon>Bacteria</taxon>
        <taxon>Pseudomonadati</taxon>
        <taxon>Pseudomonadota</taxon>
        <taxon>Alphaproteobacteria</taxon>
        <taxon>Rhodobacterales</taxon>
        <taxon>Roseobacteraceae</taxon>
        <taxon>Jannaschia</taxon>
    </lineage>
</organism>
<evidence type="ECO:0000259" key="5">
    <source>
        <dbReference type="PROSITE" id="PS51677"/>
    </source>
</evidence>
<proteinExistence type="inferred from homology"/>
<dbReference type="PROSITE" id="PS51677">
    <property type="entry name" value="NODB"/>
    <property type="match status" value="1"/>
</dbReference>
<dbReference type="AlphaFoldDB" id="A0A2Y9AVN6"/>
<gene>
    <name evidence="6" type="ORF">BCF38_107171</name>
    <name evidence="7" type="ORF">SAMN05421539_107171</name>
</gene>
<dbReference type="InterPro" id="IPR037950">
    <property type="entry name" value="PgdA-like"/>
</dbReference>
<dbReference type="Proteomes" id="UP000245839">
    <property type="component" value="Unassembled WGS sequence"/>
</dbReference>
<evidence type="ECO:0000313" key="9">
    <source>
        <dbReference type="Proteomes" id="UP000251571"/>
    </source>
</evidence>
<evidence type="ECO:0000256" key="2">
    <source>
        <dbReference type="ARBA" id="ARBA00010973"/>
    </source>
</evidence>
<dbReference type="CDD" id="cd10938">
    <property type="entry name" value="CE4_HpPgdA_like"/>
    <property type="match status" value="1"/>
</dbReference>
<dbReference type="InterPro" id="IPR002509">
    <property type="entry name" value="NODB_dom"/>
</dbReference>
<sequence length="294" mass="33032">MNRDRPWETPEEDWRAAVNRVRAGRALEPASWPGGARCALALSFDCDHETFEMGAGKSAIGRLAWGEFGRRRGVPRVLDVLARHDARATFFVPAVAGLIEPEALQPIVGAGHEIGVHGWIHENTSLLDRETERTLLLRSRDTLERLTGQTPVGHRAANWDLSAHTLELVAEAGFAYDSSLMADDACYEPVCDGRPTGLVEIPVDWVRDDAVYLLFNREPPTRPWTAPADVLDIFRREFDMAFDEGGVCQLVFHPFVIGYRSRIWILDELIRHAKARGPVWIPTHAELAEWVRKA</sequence>
<feature type="domain" description="NodB homology" evidence="5">
    <location>
        <begin position="58"/>
        <end position="294"/>
    </location>
</feature>
<dbReference type="SUPFAM" id="SSF88713">
    <property type="entry name" value="Glycoside hydrolase/deacetylase"/>
    <property type="match status" value="1"/>
</dbReference>